<feature type="transmembrane region" description="Helical" evidence="2">
    <location>
        <begin position="391"/>
        <end position="415"/>
    </location>
</feature>
<dbReference type="AlphaFoldDB" id="A0A1H1I5D1"/>
<feature type="transmembrane region" description="Helical" evidence="2">
    <location>
        <begin position="27"/>
        <end position="48"/>
    </location>
</feature>
<gene>
    <name evidence="3" type="ORF">SAMN04489764_5222</name>
</gene>
<feature type="transmembrane region" description="Helical" evidence="2">
    <location>
        <begin position="122"/>
        <end position="145"/>
    </location>
</feature>
<keyword evidence="2" id="KW-0472">Membrane</keyword>
<dbReference type="EMBL" id="FNKK01000002">
    <property type="protein sequence ID" value="SDR32911.1"/>
    <property type="molecule type" value="Genomic_DNA"/>
</dbReference>
<feature type="compositionally biased region" description="Pro residues" evidence="1">
    <location>
        <begin position="509"/>
        <end position="519"/>
    </location>
</feature>
<dbReference type="Proteomes" id="UP000217103">
    <property type="component" value="Unassembled WGS sequence"/>
</dbReference>
<keyword evidence="4" id="KW-1185">Reference proteome</keyword>
<evidence type="ECO:0008006" key="5">
    <source>
        <dbReference type="Google" id="ProtNLM"/>
    </source>
</evidence>
<feature type="transmembrane region" description="Helical" evidence="2">
    <location>
        <begin position="152"/>
        <end position="172"/>
    </location>
</feature>
<keyword evidence="2" id="KW-0812">Transmembrane</keyword>
<dbReference type="STRING" id="35622.SAMN04489764_5222"/>
<protein>
    <recommendedName>
        <fullName evidence="5">Major Facilitator Superfamily protein</fullName>
    </recommendedName>
</protein>
<feature type="transmembrane region" description="Helical" evidence="2">
    <location>
        <begin position="249"/>
        <end position="268"/>
    </location>
</feature>
<proteinExistence type="predicted"/>
<feature type="transmembrane region" description="Helical" evidence="2">
    <location>
        <begin position="435"/>
        <end position="456"/>
    </location>
</feature>
<feature type="transmembrane region" description="Helical" evidence="2">
    <location>
        <begin position="308"/>
        <end position="327"/>
    </location>
</feature>
<sequence length="527" mass="52629">MAVPPVQPSPAVGADPASSRAVRALMLVRDIVLVLLVCLALPLALVAVPNTISLVSSLLPPALPAPDVVRAHGLALPAMMLTVPLAAVLLRRVRAAIVIVGALALLVAADVAGGHADSVMSIALIRVVRGVAGGALLPATLAAVWERSVALRAVWAASLALGLLAAQALALWPLDDVTSWQVALRPYPMPTGIALGLAVVYTLLGLVGGRGPAPRPEHGERGRLLLALAPATGIAVFALCAAYEWAVDYVIPAAVVAFLALLGVASTGEARGRRASYAIVAMGAVVLPTSAQVTNVELAGLGGPGLNGLWAAFAAAVGMAVVGAVVAGKARDSVLARLPLAGALMVVAGLCAIRLVVPTESGLLIAVPFGLLAVGVALAVTAAFRMTDIGMALFALALGIPAVLAGFLLGTGVQVPRLRAATSAQGLADAFVEAVHTWALVGGFLVVAVIALDAVLARRRGDVITVERRGEGGTGGVGGVEEATGPGAIGEKSGAFPGDRLVAGGPARPSVPPPTPSPEAAPGEEPR</sequence>
<feature type="region of interest" description="Disordered" evidence="1">
    <location>
        <begin position="468"/>
        <end position="527"/>
    </location>
</feature>
<feature type="transmembrane region" description="Helical" evidence="2">
    <location>
        <begin position="68"/>
        <end position="90"/>
    </location>
</feature>
<feature type="transmembrane region" description="Helical" evidence="2">
    <location>
        <begin position="334"/>
        <end position="357"/>
    </location>
</feature>
<evidence type="ECO:0000256" key="1">
    <source>
        <dbReference type="SAM" id="MobiDB-lite"/>
    </source>
</evidence>
<evidence type="ECO:0000256" key="2">
    <source>
        <dbReference type="SAM" id="Phobius"/>
    </source>
</evidence>
<feature type="transmembrane region" description="Helical" evidence="2">
    <location>
        <begin position="363"/>
        <end position="384"/>
    </location>
</feature>
<feature type="transmembrane region" description="Helical" evidence="2">
    <location>
        <begin position="192"/>
        <end position="212"/>
    </location>
</feature>
<accession>A0A1H1I5D1</accession>
<feature type="transmembrane region" description="Helical" evidence="2">
    <location>
        <begin position="275"/>
        <end position="296"/>
    </location>
</feature>
<feature type="transmembrane region" description="Helical" evidence="2">
    <location>
        <begin position="224"/>
        <end position="243"/>
    </location>
</feature>
<keyword evidence="2" id="KW-1133">Transmembrane helix</keyword>
<evidence type="ECO:0000313" key="4">
    <source>
        <dbReference type="Proteomes" id="UP000217103"/>
    </source>
</evidence>
<feature type="transmembrane region" description="Helical" evidence="2">
    <location>
        <begin position="97"/>
        <end position="116"/>
    </location>
</feature>
<organism evidence="3 4">
    <name type="scientific">Thermostaphylospora chromogena</name>
    <dbReference type="NCBI Taxonomy" id="35622"/>
    <lineage>
        <taxon>Bacteria</taxon>
        <taxon>Bacillati</taxon>
        <taxon>Actinomycetota</taxon>
        <taxon>Actinomycetes</taxon>
        <taxon>Streptosporangiales</taxon>
        <taxon>Thermomonosporaceae</taxon>
        <taxon>Thermostaphylospora</taxon>
    </lineage>
</organism>
<evidence type="ECO:0000313" key="3">
    <source>
        <dbReference type="EMBL" id="SDR32911.1"/>
    </source>
</evidence>
<reference evidence="3 4" key="1">
    <citation type="submission" date="2016-10" db="EMBL/GenBank/DDBJ databases">
        <authorList>
            <person name="de Groot N.N."/>
        </authorList>
    </citation>
    <scope>NUCLEOTIDE SEQUENCE [LARGE SCALE GENOMIC DNA]</scope>
    <source>
        <strain evidence="3 4">DSM 43794</strain>
    </source>
</reference>
<name>A0A1H1I5D1_9ACTN</name>